<keyword evidence="3" id="KW-1185">Reference proteome</keyword>
<evidence type="ECO:0000256" key="1">
    <source>
        <dbReference type="SAM" id="Coils"/>
    </source>
</evidence>
<evidence type="ECO:0000313" key="3">
    <source>
        <dbReference type="Proteomes" id="UP001172721"/>
    </source>
</evidence>
<sequence length="103" mass="11948">MLFDKQKYKMQAEMLDWYSGKVSESMNQLDQVGRERAHVLSKAGSWESKSKNTYQQIMSEAASTHYSAAGTGEQLKEALKREANRLRQFVNELERKEKLDESQ</sequence>
<organism evidence="2 3">
    <name type="scientific">Fictibacillus fluitans</name>
    <dbReference type="NCBI Taxonomy" id="3058422"/>
    <lineage>
        <taxon>Bacteria</taxon>
        <taxon>Bacillati</taxon>
        <taxon>Bacillota</taxon>
        <taxon>Bacilli</taxon>
        <taxon>Bacillales</taxon>
        <taxon>Fictibacillaceae</taxon>
        <taxon>Fictibacillus</taxon>
    </lineage>
</organism>
<keyword evidence="1" id="KW-0175">Coiled coil</keyword>
<name>A0ABT8HZB7_9BACL</name>
<proteinExistence type="predicted"/>
<reference evidence="2" key="1">
    <citation type="submission" date="2023-07" db="EMBL/GenBank/DDBJ databases">
        <title>Fictibacillus sp. isolated from freshwater pond.</title>
        <authorList>
            <person name="Kirdat K."/>
            <person name="Bhat A."/>
            <person name="Mourya A."/>
            <person name="Yadav A."/>
        </authorList>
    </citation>
    <scope>NUCLEOTIDE SEQUENCE</scope>
    <source>
        <strain evidence="2">NE201</strain>
    </source>
</reference>
<dbReference type="Proteomes" id="UP001172721">
    <property type="component" value="Unassembled WGS sequence"/>
</dbReference>
<dbReference type="RefSeq" id="WP_301167153.1">
    <property type="nucleotide sequence ID" value="NZ_JAUHTR010000009.1"/>
</dbReference>
<feature type="coiled-coil region" evidence="1">
    <location>
        <begin position="72"/>
        <end position="99"/>
    </location>
</feature>
<protein>
    <submittedName>
        <fullName evidence="2">Uncharacterized protein</fullName>
    </submittedName>
</protein>
<accession>A0ABT8HZB7</accession>
<gene>
    <name evidence="2" type="ORF">QYB97_16690</name>
</gene>
<dbReference type="EMBL" id="JAUHTR010000009">
    <property type="protein sequence ID" value="MDN4526124.1"/>
    <property type="molecule type" value="Genomic_DNA"/>
</dbReference>
<comment type="caution">
    <text evidence="2">The sequence shown here is derived from an EMBL/GenBank/DDBJ whole genome shotgun (WGS) entry which is preliminary data.</text>
</comment>
<evidence type="ECO:0000313" key="2">
    <source>
        <dbReference type="EMBL" id="MDN4526124.1"/>
    </source>
</evidence>